<protein>
    <submittedName>
        <fullName evidence="1">Uncharacterized protein</fullName>
    </submittedName>
</protein>
<reference evidence="1" key="1">
    <citation type="submission" date="2019-08" db="EMBL/GenBank/DDBJ databases">
        <authorList>
            <person name="Kucharzyk K."/>
            <person name="Murdoch R.W."/>
            <person name="Higgins S."/>
            <person name="Loffler F."/>
        </authorList>
    </citation>
    <scope>NUCLEOTIDE SEQUENCE</scope>
</reference>
<dbReference type="AlphaFoldDB" id="A0A645CV36"/>
<sequence>MALGYVHERVCCCECRSGERYYGNHCEYCHKLFHYLYNPLGCFLVFCITRKLRFRGCRHPYSSLQSFLALCLSSAFSALPPPQNLLSFIGWGLVFTSLSCRPGSPQNSKLFGVRIVNVRCSYVKIIFLPPRNIYKPEDS</sequence>
<comment type="caution">
    <text evidence="1">The sequence shown here is derived from an EMBL/GenBank/DDBJ whole genome shotgun (WGS) entry which is preliminary data.</text>
</comment>
<organism evidence="1">
    <name type="scientific">bioreactor metagenome</name>
    <dbReference type="NCBI Taxonomy" id="1076179"/>
    <lineage>
        <taxon>unclassified sequences</taxon>
        <taxon>metagenomes</taxon>
        <taxon>ecological metagenomes</taxon>
    </lineage>
</organism>
<evidence type="ECO:0000313" key="1">
    <source>
        <dbReference type="EMBL" id="MPM80753.1"/>
    </source>
</evidence>
<accession>A0A645CV36</accession>
<gene>
    <name evidence="1" type="ORF">SDC9_127803</name>
</gene>
<name>A0A645CV36_9ZZZZ</name>
<dbReference type="EMBL" id="VSSQ01030286">
    <property type="protein sequence ID" value="MPM80753.1"/>
    <property type="molecule type" value="Genomic_DNA"/>
</dbReference>
<proteinExistence type="predicted"/>